<feature type="compositionally biased region" description="Basic and acidic residues" evidence="5">
    <location>
        <begin position="532"/>
        <end position="549"/>
    </location>
</feature>
<evidence type="ECO:0000256" key="5">
    <source>
        <dbReference type="SAM" id="MobiDB-lite"/>
    </source>
</evidence>
<proteinExistence type="predicted"/>
<dbReference type="InterPro" id="IPR043441">
    <property type="entry name" value="Tjap1/BEGAIN"/>
</dbReference>
<accession>A0AAV1NYR2</accession>
<feature type="region of interest" description="Disordered" evidence="5">
    <location>
        <begin position="20"/>
        <end position="73"/>
    </location>
</feature>
<feature type="region of interest" description="Disordered" evidence="5">
    <location>
        <begin position="855"/>
        <end position="876"/>
    </location>
</feature>
<feature type="region of interest" description="Disordered" evidence="5">
    <location>
        <begin position="91"/>
        <end position="110"/>
    </location>
</feature>
<feature type="compositionally biased region" description="Low complexity" evidence="5">
    <location>
        <begin position="92"/>
        <end position="106"/>
    </location>
</feature>
<dbReference type="GO" id="GO:0005802">
    <property type="term" value="C:trans-Golgi network"/>
    <property type="evidence" value="ECO:0007669"/>
    <property type="project" value="TreeGrafter"/>
</dbReference>
<evidence type="ECO:0000256" key="3">
    <source>
        <dbReference type="ARBA" id="ARBA00023136"/>
    </source>
</evidence>
<keyword evidence="4" id="KW-0175">Coiled coil</keyword>
<sequence>MEKYFKPVHNPSAPDEIKLQKHHHHHHHHLPHHQDAQSQSHGHHRQHQHGHYLHNNSHRDTHHRHHTHQFQHSEEDEILYNHDTHVTLSRASSSSLSSSSSSSSSSWYTEANANDPFSLRHTERPQHSLSCSNISDVRRGFREDVSSEPIVFATVKHGSNGTVCSQSNGSSQQRGKRGFSYLDRGHSRSEEGLLQGNESDQVGEQSKVPHMNYGPLYKTASLNRSLAFSEEDIVLGVSRGPKRAVSSIQLPSKGILKNREPHADIRKAKSMEVLSPRVAKEQLPSGQKGKVTTHAEKAQARANFVQGKLQFSAFLDEITKQVISPSDLNILGLNKDKTTGKAFAPAQTPGPVKPQLPPKKHRRSSGEERDQHPKQHSRQEKAAHSSSRKHSDCSNPDKLISYGSRNHHGSPPPHLYSNSISHNTHHGSSSKDRRPSPSGSSVSGDRYSRCGPNLTDGTSTSPEPSHPKQRHQRKQQTTASHSPHPHTQHCPQPQPPQAQPGPGQRGPGNSPPSSAQGSGPGLGSESSSCKSDSSRTRDTATSHSSEHNSQHHSQHVGPSKPRRDTLCEADHLQALQEENADLHQNLLQTVVCIESLEMELQRTRDELSNVKEKYKSLLETHTGTKQANNLLGEHLHIASESLSSERKFLLNRVSQLSSELEHAHRTIGALENINVPCLIKDLLEKHFDSAEAIQKFLTAPTPVSHFTTSPQADNQSHTPKVEEATHDWVTKSEGGPQRATAFMPFKQGVPTTGTEGCLSGKHESSHSPPFSVADISTAIYKKMAASYAARPQPLHPQCQQQPSQVTNHTNTPPNLPQAHVGGDSWGGEGGVKVTLLEQDAVDVTSMSAQQILDEFMQQLQAHKEPGGGKEQQGGQQ</sequence>
<evidence type="ECO:0000256" key="2">
    <source>
        <dbReference type="ARBA" id="ARBA00022553"/>
    </source>
</evidence>
<protein>
    <submittedName>
        <fullName evidence="6">Uncharacterized protein LOC121901665 isoform X1</fullName>
    </submittedName>
</protein>
<feature type="compositionally biased region" description="Low complexity" evidence="5">
    <location>
        <begin position="436"/>
        <end position="445"/>
    </location>
</feature>
<keyword evidence="2" id="KW-0597">Phosphoprotein</keyword>
<evidence type="ECO:0000313" key="7">
    <source>
        <dbReference type="Proteomes" id="UP001314229"/>
    </source>
</evidence>
<comment type="subcellular location">
    <subcellularLocation>
        <location evidence="1">Membrane</location>
        <topology evidence="1">Peripheral membrane protein</topology>
    </subcellularLocation>
</comment>
<feature type="compositionally biased region" description="Basic residues" evidence="5">
    <location>
        <begin position="60"/>
        <end position="69"/>
    </location>
</feature>
<dbReference type="GO" id="GO:0007030">
    <property type="term" value="P:Golgi organization"/>
    <property type="evidence" value="ECO:0007669"/>
    <property type="project" value="TreeGrafter"/>
</dbReference>
<feature type="region of interest" description="Disordered" evidence="5">
    <location>
        <begin position="788"/>
        <end position="826"/>
    </location>
</feature>
<keyword evidence="3" id="KW-0472">Membrane</keyword>
<feature type="compositionally biased region" description="Basic residues" evidence="5">
    <location>
        <begin position="20"/>
        <end position="31"/>
    </location>
</feature>
<organism evidence="6 7">
    <name type="scientific">Scomber scombrus</name>
    <name type="common">Atlantic mackerel</name>
    <name type="synonym">Scomber vernalis</name>
    <dbReference type="NCBI Taxonomy" id="13677"/>
    <lineage>
        <taxon>Eukaryota</taxon>
        <taxon>Metazoa</taxon>
        <taxon>Chordata</taxon>
        <taxon>Craniata</taxon>
        <taxon>Vertebrata</taxon>
        <taxon>Euteleostomi</taxon>
        <taxon>Actinopterygii</taxon>
        <taxon>Neopterygii</taxon>
        <taxon>Teleostei</taxon>
        <taxon>Neoteleostei</taxon>
        <taxon>Acanthomorphata</taxon>
        <taxon>Pelagiaria</taxon>
        <taxon>Scombriformes</taxon>
        <taxon>Scombridae</taxon>
        <taxon>Scomber</taxon>
    </lineage>
</organism>
<name>A0AAV1NYR2_SCOSC</name>
<feature type="compositionally biased region" description="Basic and acidic residues" evidence="5">
    <location>
        <begin position="364"/>
        <end position="383"/>
    </location>
</feature>
<evidence type="ECO:0000256" key="4">
    <source>
        <dbReference type="SAM" id="Coils"/>
    </source>
</evidence>
<dbReference type="PANTHER" id="PTHR28664:SF3">
    <property type="entry name" value="TIGHT JUNCTION-ASSOCIATED PROTEIN 1"/>
    <property type="match status" value="1"/>
</dbReference>
<dbReference type="PANTHER" id="PTHR28664">
    <property type="entry name" value="TIGHT JUNCTION-ASSOCIATED PROTEIN 1"/>
    <property type="match status" value="1"/>
</dbReference>
<feature type="compositionally biased region" description="Low complexity" evidence="5">
    <location>
        <begin position="507"/>
        <end position="531"/>
    </location>
</feature>
<feature type="compositionally biased region" description="Low complexity" evidence="5">
    <location>
        <begin position="791"/>
        <end position="804"/>
    </location>
</feature>
<feature type="compositionally biased region" description="Basic residues" evidence="5">
    <location>
        <begin position="41"/>
        <end position="52"/>
    </location>
</feature>
<evidence type="ECO:0000256" key="1">
    <source>
        <dbReference type="ARBA" id="ARBA00004170"/>
    </source>
</evidence>
<feature type="coiled-coil region" evidence="4">
    <location>
        <begin position="593"/>
        <end position="620"/>
    </location>
</feature>
<gene>
    <name evidence="6" type="ORF">FSCOSCO3_A033594</name>
</gene>
<dbReference type="EMBL" id="CAWUFR010000075">
    <property type="protein sequence ID" value="CAK6964575.1"/>
    <property type="molecule type" value="Genomic_DNA"/>
</dbReference>
<dbReference type="Proteomes" id="UP001314229">
    <property type="component" value="Unassembled WGS sequence"/>
</dbReference>
<feature type="compositionally biased region" description="Polar residues" evidence="5">
    <location>
        <begin position="161"/>
        <end position="173"/>
    </location>
</feature>
<dbReference type="GO" id="GO:0016020">
    <property type="term" value="C:membrane"/>
    <property type="evidence" value="ECO:0007669"/>
    <property type="project" value="UniProtKB-SubCell"/>
</dbReference>
<reference evidence="6 7" key="1">
    <citation type="submission" date="2024-01" db="EMBL/GenBank/DDBJ databases">
        <authorList>
            <person name="Alioto T."/>
            <person name="Alioto T."/>
            <person name="Gomez Garrido J."/>
        </authorList>
    </citation>
    <scope>NUCLEOTIDE SEQUENCE [LARGE SCALE GENOMIC DNA]</scope>
</reference>
<comment type="caution">
    <text evidence="6">The sequence shown here is derived from an EMBL/GenBank/DDBJ whole genome shotgun (WGS) entry which is preliminary data.</text>
</comment>
<feature type="region of interest" description="Disordered" evidence="5">
    <location>
        <begin position="340"/>
        <end position="563"/>
    </location>
</feature>
<dbReference type="AlphaFoldDB" id="A0AAV1NYR2"/>
<feature type="region of interest" description="Disordered" evidence="5">
    <location>
        <begin position="746"/>
        <end position="770"/>
    </location>
</feature>
<keyword evidence="7" id="KW-1185">Reference proteome</keyword>
<evidence type="ECO:0000313" key="6">
    <source>
        <dbReference type="EMBL" id="CAK6964575.1"/>
    </source>
</evidence>
<feature type="region of interest" description="Disordered" evidence="5">
    <location>
        <begin position="161"/>
        <end position="209"/>
    </location>
</feature>